<evidence type="ECO:0000256" key="8">
    <source>
        <dbReference type="ARBA" id="ARBA00023180"/>
    </source>
</evidence>
<evidence type="ECO:0000256" key="2">
    <source>
        <dbReference type="ARBA" id="ARBA00022475"/>
    </source>
</evidence>
<keyword evidence="6 11" id="KW-0472">Membrane</keyword>
<name>G1NV00_MYOLU</name>
<dbReference type="EMBL" id="AAPE02025245">
    <property type="status" value="NOT_ANNOTATED_CDS"/>
    <property type="molecule type" value="Genomic_DNA"/>
</dbReference>
<feature type="transmembrane region" description="Helical" evidence="11">
    <location>
        <begin position="403"/>
        <end position="426"/>
    </location>
</feature>
<keyword evidence="5" id="KW-0677">Repeat</keyword>
<dbReference type="eggNOG" id="ENOG502SC9K">
    <property type="taxonomic scope" value="Eukaryota"/>
</dbReference>
<feature type="region of interest" description="Disordered" evidence="10">
    <location>
        <begin position="1"/>
        <end position="137"/>
    </location>
</feature>
<keyword evidence="4" id="KW-0732">Signal</keyword>
<dbReference type="OMA" id="HKQCLIK"/>
<gene>
    <name evidence="14" type="primary">MUC13</name>
</gene>
<keyword evidence="15" id="KW-1185">Reference proteome</keyword>
<dbReference type="SUPFAM" id="SSF57184">
    <property type="entry name" value="Growth factor receptor domain"/>
    <property type="match status" value="1"/>
</dbReference>
<feature type="domain" description="SEA" evidence="12">
    <location>
        <begin position="193"/>
        <end position="310"/>
    </location>
</feature>
<comment type="subcellular location">
    <subcellularLocation>
        <location evidence="1">Cell membrane</location>
    </subcellularLocation>
</comment>
<dbReference type="Proteomes" id="UP000001074">
    <property type="component" value="Unassembled WGS sequence"/>
</dbReference>
<reference evidence="14" key="2">
    <citation type="submission" date="2025-08" db="UniProtKB">
        <authorList>
            <consortium name="Ensembl"/>
        </authorList>
    </citation>
    <scope>IDENTIFICATION</scope>
</reference>
<dbReference type="PROSITE" id="PS50026">
    <property type="entry name" value="EGF_3"/>
    <property type="match status" value="1"/>
</dbReference>
<dbReference type="Ensembl" id="ENSMLUT00000001175.2">
    <property type="protein sequence ID" value="ENSMLUP00000001075.2"/>
    <property type="gene ID" value="ENSMLUG00000001172.2"/>
</dbReference>
<organism evidence="14 15">
    <name type="scientific">Myotis lucifugus</name>
    <name type="common">Little brown bat</name>
    <dbReference type="NCBI Taxonomy" id="59463"/>
    <lineage>
        <taxon>Eukaryota</taxon>
        <taxon>Metazoa</taxon>
        <taxon>Chordata</taxon>
        <taxon>Craniata</taxon>
        <taxon>Vertebrata</taxon>
        <taxon>Euteleostomi</taxon>
        <taxon>Mammalia</taxon>
        <taxon>Eutheria</taxon>
        <taxon>Laurasiatheria</taxon>
        <taxon>Chiroptera</taxon>
        <taxon>Yangochiroptera</taxon>
        <taxon>Vespertilionidae</taxon>
        <taxon>Myotis</taxon>
    </lineage>
</organism>
<evidence type="ECO:0000256" key="6">
    <source>
        <dbReference type="ARBA" id="ARBA00023136"/>
    </source>
</evidence>
<dbReference type="InterPro" id="IPR009030">
    <property type="entry name" value="Growth_fac_rcpt_cys_sf"/>
</dbReference>
<protein>
    <recommendedName>
        <fullName evidence="16">SEA domain-containing protein</fullName>
    </recommendedName>
</protein>
<dbReference type="InParanoid" id="G1NV00"/>
<sequence>PTTTTTTPTPTTTTTTTTPTTTTTTPTPTTTTTTKTPTTTTTTPTPTTTTTTKTPTTTTTTKTPTTTTTTKTPTTTTTTKTPTTTTSTAAPTNTTITAAPANTTITAAPANTTTTATTTTSSVISPDTSLRSQHCGGWQEGVSSTLIPSQLGPASDPCKEDPCSSGASCVGLNNSFFCLCTAGYYYNSSTCNKGKVFPGTIKVKVSETTGLEDEKSPAYEKLYMEIRTFFADAFKNPDYGQTVIHKVSFRTSAPARSEMRAGDKLVDVTVVNLFAETSEENETTVSNAINKAVASNPTFSDYTKENRCDFYGCVNEQDGCRDILVCKCKPGLSRPNPQTALCLALGPKCLDTCNAEHNMQCLVHSNGSSECRCLPGYQKDAKENCQACAFGYSGVDCEDPFQLILTIVGTVAGILILGMVIALIFLSNYRSKTKGIEEQNLIEDDYHSMRMSTTGFSNLGAEGSLFPKVRATFPKDSPMQNPYAQRSMPRPDY</sequence>
<dbReference type="GO" id="GO:0005886">
    <property type="term" value="C:plasma membrane"/>
    <property type="evidence" value="ECO:0007669"/>
    <property type="project" value="UniProtKB-SubCell"/>
</dbReference>
<evidence type="ECO:0000313" key="14">
    <source>
        <dbReference type="Ensembl" id="ENSMLUP00000001075.2"/>
    </source>
</evidence>
<feature type="compositionally biased region" description="Polar residues" evidence="10">
    <location>
        <begin position="121"/>
        <end position="132"/>
    </location>
</feature>
<evidence type="ECO:0000256" key="9">
    <source>
        <dbReference type="PROSITE-ProRule" id="PRU00076"/>
    </source>
</evidence>
<keyword evidence="8" id="KW-0325">Glycoprotein</keyword>
<evidence type="ECO:0000256" key="11">
    <source>
        <dbReference type="SAM" id="Phobius"/>
    </source>
</evidence>
<feature type="compositionally biased region" description="Low complexity" evidence="10">
    <location>
        <begin position="1"/>
        <end position="120"/>
    </location>
</feature>
<dbReference type="STRING" id="59463.ENSMLUP00000001075"/>
<comment type="caution">
    <text evidence="9">Lacks conserved residue(s) required for the propagation of feature annotation.</text>
</comment>
<feature type="region of interest" description="Disordered" evidence="10">
    <location>
        <begin position="474"/>
        <end position="493"/>
    </location>
</feature>
<dbReference type="InterPro" id="IPR000082">
    <property type="entry name" value="SEA_dom"/>
</dbReference>
<evidence type="ECO:0000256" key="4">
    <source>
        <dbReference type="ARBA" id="ARBA00022729"/>
    </source>
</evidence>
<keyword evidence="7" id="KW-1015">Disulfide bond</keyword>
<dbReference type="PANTHER" id="PTHR24037:SF10">
    <property type="entry name" value="MUCIN-13"/>
    <property type="match status" value="1"/>
</dbReference>
<evidence type="ECO:0008006" key="16">
    <source>
        <dbReference type="Google" id="ProtNLM"/>
    </source>
</evidence>
<feature type="domain" description="EGF-like" evidence="13">
    <location>
        <begin position="154"/>
        <end position="192"/>
    </location>
</feature>
<evidence type="ECO:0000256" key="1">
    <source>
        <dbReference type="ARBA" id="ARBA00004236"/>
    </source>
</evidence>
<evidence type="ECO:0000259" key="13">
    <source>
        <dbReference type="PROSITE" id="PS50026"/>
    </source>
</evidence>
<dbReference type="EMBL" id="AAPE02025244">
    <property type="status" value="NOT_ANNOTATED_CDS"/>
    <property type="molecule type" value="Genomic_DNA"/>
</dbReference>
<reference evidence="14" key="3">
    <citation type="submission" date="2025-09" db="UniProtKB">
        <authorList>
            <consortium name="Ensembl"/>
        </authorList>
    </citation>
    <scope>IDENTIFICATION</scope>
</reference>
<dbReference type="PANTHER" id="PTHR24037">
    <property type="entry name" value="HEART DEVELOPMENT PROTEIN WITH EGF-LIKE DOMAINS 1"/>
    <property type="match status" value="1"/>
</dbReference>
<evidence type="ECO:0000256" key="5">
    <source>
        <dbReference type="ARBA" id="ARBA00022737"/>
    </source>
</evidence>
<dbReference type="AlphaFoldDB" id="G1NV00"/>
<dbReference type="GeneTree" id="ENSGT00940000167567"/>
<reference evidence="14 15" key="1">
    <citation type="journal article" date="2011" name="Nature">
        <title>A high-resolution map of human evolutionary constraint using 29 mammals.</title>
        <authorList>
            <person name="Lindblad-Toh K."/>
            <person name="Garber M."/>
            <person name="Zuk O."/>
            <person name="Lin M.F."/>
            <person name="Parker B.J."/>
            <person name="Washietl S."/>
            <person name="Kheradpour P."/>
            <person name="Ernst J."/>
            <person name="Jordan G."/>
            <person name="Mauceli E."/>
            <person name="Ward L.D."/>
            <person name="Lowe C.B."/>
            <person name="Holloway A.K."/>
            <person name="Clamp M."/>
            <person name="Gnerre S."/>
            <person name="Alfoldi J."/>
            <person name="Beal K."/>
            <person name="Chang J."/>
            <person name="Clawson H."/>
            <person name="Cuff J."/>
            <person name="Di Palma F."/>
            <person name="Fitzgerald S."/>
            <person name="Flicek P."/>
            <person name="Guttman M."/>
            <person name="Hubisz M.J."/>
            <person name="Jaffe D.B."/>
            <person name="Jungreis I."/>
            <person name="Kent W.J."/>
            <person name="Kostka D."/>
            <person name="Lara M."/>
            <person name="Martins A.L."/>
            <person name="Massingham T."/>
            <person name="Moltke I."/>
            <person name="Raney B.J."/>
            <person name="Rasmussen M.D."/>
            <person name="Robinson J."/>
            <person name="Stark A."/>
            <person name="Vilella A.J."/>
            <person name="Wen J."/>
            <person name="Xie X."/>
            <person name="Zody M.C."/>
            <person name="Baldwin J."/>
            <person name="Bloom T."/>
            <person name="Chin C.W."/>
            <person name="Heiman D."/>
            <person name="Nicol R."/>
            <person name="Nusbaum C."/>
            <person name="Young S."/>
            <person name="Wilkinson J."/>
            <person name="Worley K.C."/>
            <person name="Kovar C.L."/>
            <person name="Muzny D.M."/>
            <person name="Gibbs R.A."/>
            <person name="Cree A."/>
            <person name="Dihn H.H."/>
            <person name="Fowler G."/>
            <person name="Jhangiani S."/>
            <person name="Joshi V."/>
            <person name="Lee S."/>
            <person name="Lewis L.R."/>
            <person name="Nazareth L.V."/>
            <person name="Okwuonu G."/>
            <person name="Santibanez J."/>
            <person name="Warren W.C."/>
            <person name="Mardis E.R."/>
            <person name="Weinstock G.M."/>
            <person name="Wilson R.K."/>
            <person name="Delehaunty K."/>
            <person name="Dooling D."/>
            <person name="Fronik C."/>
            <person name="Fulton L."/>
            <person name="Fulton B."/>
            <person name="Graves T."/>
            <person name="Minx P."/>
            <person name="Sodergren E."/>
            <person name="Birney E."/>
            <person name="Margulies E.H."/>
            <person name="Herrero J."/>
            <person name="Green E.D."/>
            <person name="Haussler D."/>
            <person name="Siepel A."/>
            <person name="Goldman N."/>
            <person name="Pollard K.S."/>
            <person name="Pedersen J.S."/>
            <person name="Lander E.S."/>
            <person name="Kellis M."/>
        </authorList>
    </citation>
    <scope>NUCLEOTIDE SEQUENCE [LARGE SCALE GENOMIC DNA]</scope>
</reference>
<evidence type="ECO:0000313" key="15">
    <source>
        <dbReference type="Proteomes" id="UP000001074"/>
    </source>
</evidence>
<keyword evidence="2" id="KW-1003">Cell membrane</keyword>
<dbReference type="PROSITE" id="PS01186">
    <property type="entry name" value="EGF_2"/>
    <property type="match status" value="2"/>
</dbReference>
<evidence type="ECO:0000259" key="12">
    <source>
        <dbReference type="PROSITE" id="PS50024"/>
    </source>
</evidence>
<keyword evidence="11" id="KW-0812">Transmembrane</keyword>
<evidence type="ECO:0000256" key="7">
    <source>
        <dbReference type="ARBA" id="ARBA00023157"/>
    </source>
</evidence>
<evidence type="ECO:0000256" key="3">
    <source>
        <dbReference type="ARBA" id="ARBA00022536"/>
    </source>
</evidence>
<dbReference type="CDD" id="cd00054">
    <property type="entry name" value="EGF_CA"/>
    <property type="match status" value="1"/>
</dbReference>
<dbReference type="HOGENOM" id="CLU_020534_1_0_1"/>
<keyword evidence="3 9" id="KW-0245">EGF-like domain</keyword>
<dbReference type="PROSITE" id="PS50024">
    <property type="entry name" value="SEA"/>
    <property type="match status" value="1"/>
</dbReference>
<dbReference type="FunCoup" id="G1NV00">
    <property type="interactions" value="15"/>
</dbReference>
<evidence type="ECO:0000256" key="10">
    <source>
        <dbReference type="SAM" id="MobiDB-lite"/>
    </source>
</evidence>
<accession>G1NV00</accession>
<dbReference type="Gene3D" id="2.10.25.10">
    <property type="entry name" value="Laminin"/>
    <property type="match status" value="1"/>
</dbReference>
<dbReference type="InterPro" id="IPR000742">
    <property type="entry name" value="EGF"/>
</dbReference>
<keyword evidence="11" id="KW-1133">Transmembrane helix</keyword>
<dbReference type="SMART" id="SM00181">
    <property type="entry name" value="EGF"/>
    <property type="match status" value="2"/>
</dbReference>
<proteinExistence type="predicted"/>